<dbReference type="SMART" id="SM00257">
    <property type="entry name" value="LysM"/>
    <property type="match status" value="1"/>
</dbReference>
<dbReference type="FunFam" id="2.70.70.10:FF:000013">
    <property type="entry name" value="Peptidase family M23"/>
    <property type="match status" value="1"/>
</dbReference>
<dbReference type="Pfam" id="PF01476">
    <property type="entry name" value="LysM"/>
    <property type="match status" value="1"/>
</dbReference>
<keyword evidence="4" id="KW-1185">Reference proteome</keyword>
<dbReference type="Pfam" id="PF01551">
    <property type="entry name" value="Peptidase_M23"/>
    <property type="match status" value="1"/>
</dbReference>
<sequence>MSGRGRHRASRAPRFTRITRTSVLLAASGAAIAVPLATAGAAHAADEPAVTATYTVKAGDSLSKIARELNLDGGWKALYEENKAAVGADAGLIKPGLKLQLSSYAGTKTAAAEAADDAEAAEATPAPATGSWVSPIADGSLATGYMVAGSMWASGYHTGIDFPAATGTPVLAVGDGEVVSAGDGGSYGNQVIVKHADGHYSQYAHLSSLSVSAGQSVSAGDQLGGVGSTGNSTGPHLHFEIRTGPDYGSDIDPLAFLRSQGVTL</sequence>
<evidence type="ECO:0000256" key="1">
    <source>
        <dbReference type="SAM" id="SignalP"/>
    </source>
</evidence>
<reference evidence="4" key="1">
    <citation type="submission" date="2016-10" db="EMBL/GenBank/DDBJ databases">
        <authorList>
            <person name="Varghese N."/>
            <person name="Submissions S."/>
        </authorList>
    </citation>
    <scope>NUCLEOTIDE SEQUENCE [LARGE SCALE GENOMIC DNA]</scope>
    <source>
        <strain evidence="4">CGMCC 4.7047</strain>
    </source>
</reference>
<dbReference type="CDD" id="cd00118">
    <property type="entry name" value="LysM"/>
    <property type="match status" value="1"/>
</dbReference>
<dbReference type="EMBL" id="FPAB01000015">
    <property type="protein sequence ID" value="SFT22675.1"/>
    <property type="molecule type" value="Genomic_DNA"/>
</dbReference>
<feature type="chain" id="PRO_5044373270" evidence="1">
    <location>
        <begin position="45"/>
        <end position="264"/>
    </location>
</feature>
<name>A0A1I6W9L7_9ACTN</name>
<dbReference type="InterPro" id="IPR036779">
    <property type="entry name" value="LysM_dom_sf"/>
</dbReference>
<dbReference type="GO" id="GO:0004222">
    <property type="term" value="F:metalloendopeptidase activity"/>
    <property type="evidence" value="ECO:0007669"/>
    <property type="project" value="TreeGrafter"/>
</dbReference>
<dbReference type="Gene3D" id="2.70.70.10">
    <property type="entry name" value="Glucose Permease (Domain IIA)"/>
    <property type="match status" value="1"/>
</dbReference>
<dbReference type="PANTHER" id="PTHR21666:SF270">
    <property type="entry name" value="MUREIN HYDROLASE ACTIVATOR ENVC"/>
    <property type="match status" value="1"/>
</dbReference>
<evidence type="ECO:0000313" key="4">
    <source>
        <dbReference type="Proteomes" id="UP000198873"/>
    </source>
</evidence>
<dbReference type="AlphaFoldDB" id="A0A1I6W9L7"/>
<dbReference type="PROSITE" id="PS51782">
    <property type="entry name" value="LYSM"/>
    <property type="match status" value="1"/>
</dbReference>
<dbReference type="InterPro" id="IPR050570">
    <property type="entry name" value="Cell_wall_metabolism_enzyme"/>
</dbReference>
<accession>A0A1I6W9L7</accession>
<organism evidence="3 4">
    <name type="scientific">Streptomyces harbinensis</name>
    <dbReference type="NCBI Taxonomy" id="1176198"/>
    <lineage>
        <taxon>Bacteria</taxon>
        <taxon>Bacillati</taxon>
        <taxon>Actinomycetota</taxon>
        <taxon>Actinomycetes</taxon>
        <taxon>Kitasatosporales</taxon>
        <taxon>Streptomycetaceae</taxon>
        <taxon>Streptomyces</taxon>
    </lineage>
</organism>
<evidence type="ECO:0000313" key="3">
    <source>
        <dbReference type="EMBL" id="SFT22675.1"/>
    </source>
</evidence>
<dbReference type="InterPro" id="IPR016047">
    <property type="entry name" value="M23ase_b-sheet_dom"/>
</dbReference>
<feature type="signal peptide" evidence="1">
    <location>
        <begin position="1"/>
        <end position="44"/>
    </location>
</feature>
<dbReference type="CDD" id="cd12797">
    <property type="entry name" value="M23_peptidase"/>
    <property type="match status" value="1"/>
</dbReference>
<proteinExistence type="predicted"/>
<gene>
    <name evidence="3" type="ORF">SAMN05444716_11535</name>
</gene>
<dbReference type="STRING" id="1176198.SAMN05444716_11535"/>
<protein>
    <submittedName>
        <fullName evidence="3">LysM domain-containing protein</fullName>
    </submittedName>
</protein>
<dbReference type="PANTHER" id="PTHR21666">
    <property type="entry name" value="PEPTIDASE-RELATED"/>
    <property type="match status" value="1"/>
</dbReference>
<dbReference type="Gene3D" id="3.10.350.10">
    <property type="entry name" value="LysM domain"/>
    <property type="match status" value="1"/>
</dbReference>
<feature type="domain" description="LysM" evidence="2">
    <location>
        <begin position="52"/>
        <end position="101"/>
    </location>
</feature>
<dbReference type="RefSeq" id="WP_019435357.1">
    <property type="nucleotide sequence ID" value="NZ_CP054938.1"/>
</dbReference>
<dbReference type="InterPro" id="IPR018392">
    <property type="entry name" value="LysM"/>
</dbReference>
<evidence type="ECO:0000259" key="2">
    <source>
        <dbReference type="PROSITE" id="PS51782"/>
    </source>
</evidence>
<dbReference type="InterPro" id="IPR011055">
    <property type="entry name" value="Dup_hybrid_motif"/>
</dbReference>
<keyword evidence="1" id="KW-0732">Signal</keyword>
<dbReference type="Proteomes" id="UP000198873">
    <property type="component" value="Unassembled WGS sequence"/>
</dbReference>
<dbReference type="SUPFAM" id="SSF51261">
    <property type="entry name" value="Duplicated hybrid motif"/>
    <property type="match status" value="1"/>
</dbReference>